<sequence>MNAVQADKWRKTRTMGKGKYVMYFGVLAWGLSLAALFTAIEWLTQQTFTPFWVYIRLGVMAVIGFFIANFRWESREQKLRLIDQPAAKSTR</sequence>
<feature type="transmembrane region" description="Helical" evidence="1">
    <location>
        <begin position="51"/>
        <end position="70"/>
    </location>
</feature>
<keyword evidence="1" id="KW-0812">Transmembrane</keyword>
<accession>A0A229UM40</accession>
<dbReference type="EMBL" id="NMQW01000033">
    <property type="protein sequence ID" value="OXM84384.1"/>
    <property type="molecule type" value="Genomic_DNA"/>
</dbReference>
<keyword evidence="1" id="KW-1133">Transmembrane helix</keyword>
<evidence type="ECO:0000313" key="3">
    <source>
        <dbReference type="Proteomes" id="UP000215509"/>
    </source>
</evidence>
<gene>
    <name evidence="2" type="ORF">CF651_21645</name>
</gene>
<evidence type="ECO:0000256" key="1">
    <source>
        <dbReference type="SAM" id="Phobius"/>
    </source>
</evidence>
<feature type="transmembrane region" description="Helical" evidence="1">
    <location>
        <begin position="20"/>
        <end position="39"/>
    </location>
</feature>
<keyword evidence="3" id="KW-1185">Reference proteome</keyword>
<evidence type="ECO:0000313" key="2">
    <source>
        <dbReference type="EMBL" id="OXM84384.1"/>
    </source>
</evidence>
<comment type="caution">
    <text evidence="2">The sequence shown here is derived from an EMBL/GenBank/DDBJ whole genome shotgun (WGS) entry which is preliminary data.</text>
</comment>
<dbReference type="OrthoDB" id="2970479at2"/>
<keyword evidence="1" id="KW-0472">Membrane</keyword>
<proteinExistence type="predicted"/>
<organism evidence="2 3">
    <name type="scientific">Paenibacillus rigui</name>
    <dbReference type="NCBI Taxonomy" id="554312"/>
    <lineage>
        <taxon>Bacteria</taxon>
        <taxon>Bacillati</taxon>
        <taxon>Bacillota</taxon>
        <taxon>Bacilli</taxon>
        <taxon>Bacillales</taxon>
        <taxon>Paenibacillaceae</taxon>
        <taxon>Paenibacillus</taxon>
    </lineage>
</organism>
<name>A0A229UM40_9BACL</name>
<dbReference type="RefSeq" id="WP_094016955.1">
    <property type="nucleotide sequence ID" value="NZ_NMQW01000033.1"/>
</dbReference>
<dbReference type="Proteomes" id="UP000215509">
    <property type="component" value="Unassembled WGS sequence"/>
</dbReference>
<dbReference type="AlphaFoldDB" id="A0A229UM40"/>
<protein>
    <submittedName>
        <fullName evidence="2">Uncharacterized protein</fullName>
    </submittedName>
</protein>
<reference evidence="2 3" key="1">
    <citation type="submission" date="2017-07" db="EMBL/GenBank/DDBJ databases">
        <title>Genome sequencing and assembly of Paenibacillus rigui.</title>
        <authorList>
            <person name="Mayilraj S."/>
        </authorList>
    </citation>
    <scope>NUCLEOTIDE SEQUENCE [LARGE SCALE GENOMIC DNA]</scope>
    <source>
        <strain evidence="2 3">JCM 16352</strain>
    </source>
</reference>